<organism evidence="2 3">
    <name type="scientific">Bifidobacterium longum</name>
    <dbReference type="NCBI Taxonomy" id="216816"/>
    <lineage>
        <taxon>Bacteria</taxon>
        <taxon>Bacillati</taxon>
        <taxon>Actinomycetota</taxon>
        <taxon>Actinomycetes</taxon>
        <taxon>Bifidobacteriales</taxon>
        <taxon>Bifidobacteriaceae</taxon>
        <taxon>Bifidobacterium</taxon>
    </lineage>
</organism>
<evidence type="ECO:0000313" key="1">
    <source>
        <dbReference type="EMBL" id="KAB7235608.1"/>
    </source>
</evidence>
<sequence>MFVADFLRELFGNIARYADPTQRYEVLVSAAQDHVTIDVTDRPRQGDTTFEGRHSGLAYYRERVLHAHGDWDVREKCGQWVPHASVPVDNAG</sequence>
<keyword evidence="2" id="KW-0067">ATP-binding</keyword>
<dbReference type="AlphaFoldDB" id="A0A6A2SUC0"/>
<dbReference type="EMBL" id="WDTJ01000007">
    <property type="protein sequence ID" value="KAB7235608.1"/>
    <property type="molecule type" value="Genomic_DNA"/>
</dbReference>
<dbReference type="InterPro" id="IPR036890">
    <property type="entry name" value="HATPase_C_sf"/>
</dbReference>
<evidence type="ECO:0000313" key="3">
    <source>
        <dbReference type="Proteomes" id="UP000451234"/>
    </source>
</evidence>
<comment type="caution">
    <text evidence="2">The sequence shown here is derived from an EMBL/GenBank/DDBJ whole genome shotgun (WGS) entry which is preliminary data.</text>
</comment>
<reference evidence="3 4" key="1">
    <citation type="journal article" date="2019" name="Nat. Med.">
        <title>A library of human gut bacterial isolates paired with longitudinal multiomics data enables mechanistic microbiome research.</title>
        <authorList>
            <person name="Poyet M."/>
            <person name="Groussin M."/>
            <person name="Gibbons S.M."/>
            <person name="Avila-Pacheco J."/>
            <person name="Jiang X."/>
            <person name="Kearney S.M."/>
            <person name="Perrotta A.R."/>
            <person name="Berdy B."/>
            <person name="Zhao S."/>
            <person name="Lieberman T.D."/>
            <person name="Swanson P.K."/>
            <person name="Smith M."/>
            <person name="Roesemann S."/>
            <person name="Alexander J.E."/>
            <person name="Rich S.A."/>
            <person name="Livny J."/>
            <person name="Vlamakis H."/>
            <person name="Clish C."/>
            <person name="Bullock K."/>
            <person name="Deik A."/>
            <person name="Scott J."/>
            <person name="Pierce K.A."/>
            <person name="Xavier R.J."/>
            <person name="Alm E.J."/>
        </authorList>
    </citation>
    <scope>NUCLEOTIDE SEQUENCE [LARGE SCALE GENOMIC DNA]</scope>
    <source>
        <strain evidence="1 4">BIOML-A118</strain>
        <strain evidence="2 3">BIOML-A75</strain>
    </source>
</reference>
<accession>A0A6A2SUC0</accession>
<dbReference type="GO" id="GO:0005524">
    <property type="term" value="F:ATP binding"/>
    <property type="evidence" value="ECO:0007669"/>
    <property type="project" value="UniProtKB-KW"/>
</dbReference>
<keyword evidence="2" id="KW-0547">Nucleotide-binding</keyword>
<proteinExistence type="predicted"/>
<dbReference type="Gene3D" id="3.30.565.10">
    <property type="entry name" value="Histidine kinase-like ATPase, C-terminal domain"/>
    <property type="match status" value="1"/>
</dbReference>
<dbReference type="Proteomes" id="UP000460333">
    <property type="component" value="Unassembled WGS sequence"/>
</dbReference>
<dbReference type="Proteomes" id="UP000451234">
    <property type="component" value="Unassembled WGS sequence"/>
</dbReference>
<name>A0A6A2SUC0_BIFLN</name>
<evidence type="ECO:0000313" key="2">
    <source>
        <dbReference type="EMBL" id="KAB7322809.1"/>
    </source>
</evidence>
<gene>
    <name evidence="2" type="ORF">GBB65_06475</name>
    <name evidence="1" type="ORF">GBC43_06365</name>
</gene>
<protein>
    <submittedName>
        <fullName evidence="2">ATP-binding protein</fullName>
    </submittedName>
</protein>
<evidence type="ECO:0000313" key="4">
    <source>
        <dbReference type="Proteomes" id="UP000460333"/>
    </source>
</evidence>
<dbReference type="EMBL" id="WDRV01000006">
    <property type="protein sequence ID" value="KAB7322809.1"/>
    <property type="molecule type" value="Genomic_DNA"/>
</dbReference>